<accession>A0A1E1L2W8</accession>
<keyword evidence="2" id="KW-1185">Reference proteome</keyword>
<name>A0A1E1L2W8_9HELO</name>
<sequence length="105" mass="11667">MFWLLQQILPGTSLATLADHNPSIHPDPDVVPDPSLTSQLRMVSGLQLYAFVPIGVSMGRARSRFGQYTLTGRLYDRLLVRLDVADLKHPIDTSQTSAKNTSDQF</sequence>
<dbReference type="Proteomes" id="UP000178912">
    <property type="component" value="Unassembled WGS sequence"/>
</dbReference>
<organism evidence="1 2">
    <name type="scientific">Rhynchosporium agropyri</name>
    <dbReference type="NCBI Taxonomy" id="914238"/>
    <lineage>
        <taxon>Eukaryota</taxon>
        <taxon>Fungi</taxon>
        <taxon>Dikarya</taxon>
        <taxon>Ascomycota</taxon>
        <taxon>Pezizomycotina</taxon>
        <taxon>Leotiomycetes</taxon>
        <taxon>Helotiales</taxon>
        <taxon>Ploettnerulaceae</taxon>
        <taxon>Rhynchosporium</taxon>
    </lineage>
</organism>
<reference evidence="2" key="1">
    <citation type="submission" date="2016-03" db="EMBL/GenBank/DDBJ databases">
        <authorList>
            <person name="Guldener U."/>
        </authorList>
    </citation>
    <scope>NUCLEOTIDE SEQUENCE [LARGE SCALE GENOMIC DNA]</scope>
    <source>
        <strain evidence="2">04CH-RAC-A.6.1</strain>
    </source>
</reference>
<evidence type="ECO:0000313" key="2">
    <source>
        <dbReference type="Proteomes" id="UP000178912"/>
    </source>
</evidence>
<protein>
    <submittedName>
        <fullName evidence="1">Uncharacterized protein</fullName>
    </submittedName>
</protein>
<dbReference type="AlphaFoldDB" id="A0A1E1L2W8"/>
<dbReference type="EMBL" id="FJUX01000071">
    <property type="protein sequence ID" value="CZT04857.1"/>
    <property type="molecule type" value="Genomic_DNA"/>
</dbReference>
<gene>
    <name evidence="1" type="ORF">RAG0_11160</name>
</gene>
<proteinExistence type="predicted"/>
<evidence type="ECO:0000313" key="1">
    <source>
        <dbReference type="EMBL" id="CZT04857.1"/>
    </source>
</evidence>